<feature type="signal peptide" evidence="2">
    <location>
        <begin position="1"/>
        <end position="25"/>
    </location>
</feature>
<evidence type="ECO:0000313" key="3">
    <source>
        <dbReference type="EMBL" id="JAE25670.1"/>
    </source>
</evidence>
<organism evidence="3">
    <name type="scientific">Arundo donax</name>
    <name type="common">Giant reed</name>
    <name type="synonym">Donax arundinaceus</name>
    <dbReference type="NCBI Taxonomy" id="35708"/>
    <lineage>
        <taxon>Eukaryota</taxon>
        <taxon>Viridiplantae</taxon>
        <taxon>Streptophyta</taxon>
        <taxon>Embryophyta</taxon>
        <taxon>Tracheophyta</taxon>
        <taxon>Spermatophyta</taxon>
        <taxon>Magnoliopsida</taxon>
        <taxon>Liliopsida</taxon>
        <taxon>Poales</taxon>
        <taxon>Poaceae</taxon>
        <taxon>PACMAD clade</taxon>
        <taxon>Arundinoideae</taxon>
        <taxon>Arundineae</taxon>
        <taxon>Arundo</taxon>
    </lineage>
</organism>
<protein>
    <submittedName>
        <fullName evidence="3">Uncharacterized protein</fullName>
    </submittedName>
</protein>
<feature type="compositionally biased region" description="Low complexity" evidence="1">
    <location>
        <begin position="32"/>
        <end position="43"/>
    </location>
</feature>
<feature type="region of interest" description="Disordered" evidence="1">
    <location>
        <begin position="32"/>
        <end position="73"/>
    </location>
</feature>
<name>A0A0A9GKN9_ARUDO</name>
<accession>A0A0A9GKN9</accession>
<feature type="chain" id="PRO_5002065104" evidence="2">
    <location>
        <begin position="26"/>
        <end position="73"/>
    </location>
</feature>
<dbReference type="EMBL" id="GBRH01172226">
    <property type="protein sequence ID" value="JAE25670.1"/>
    <property type="molecule type" value="Transcribed_RNA"/>
</dbReference>
<keyword evidence="2" id="KW-0732">Signal</keyword>
<proteinExistence type="predicted"/>
<reference evidence="3" key="1">
    <citation type="submission" date="2014-09" db="EMBL/GenBank/DDBJ databases">
        <authorList>
            <person name="Magalhaes I.L.F."/>
            <person name="Oliveira U."/>
            <person name="Santos F.R."/>
            <person name="Vidigal T.H.D.A."/>
            <person name="Brescovit A.D."/>
            <person name="Santos A.J."/>
        </authorList>
    </citation>
    <scope>NUCLEOTIDE SEQUENCE</scope>
    <source>
        <tissue evidence="3">Shoot tissue taken approximately 20 cm above the soil surface</tissue>
    </source>
</reference>
<dbReference type="AlphaFoldDB" id="A0A0A9GKN9"/>
<evidence type="ECO:0000256" key="1">
    <source>
        <dbReference type="SAM" id="MobiDB-lite"/>
    </source>
</evidence>
<sequence>MEQHVHVVPFLAFASFLASPYTTSGYPFSVASSMPSSTSCTASPLPPSPPRPPSRRDGASPASASVTGARVQK</sequence>
<evidence type="ECO:0000256" key="2">
    <source>
        <dbReference type="SAM" id="SignalP"/>
    </source>
</evidence>
<reference evidence="3" key="2">
    <citation type="journal article" date="2015" name="Data Brief">
        <title>Shoot transcriptome of the giant reed, Arundo donax.</title>
        <authorList>
            <person name="Barrero R.A."/>
            <person name="Guerrero F.D."/>
            <person name="Moolhuijzen P."/>
            <person name="Goolsby J.A."/>
            <person name="Tidwell J."/>
            <person name="Bellgard S.E."/>
            <person name="Bellgard M.I."/>
        </authorList>
    </citation>
    <scope>NUCLEOTIDE SEQUENCE</scope>
    <source>
        <tissue evidence="3">Shoot tissue taken approximately 20 cm above the soil surface</tissue>
    </source>
</reference>